<keyword evidence="2" id="KW-0964">Secreted</keyword>
<dbReference type="SUPFAM" id="SSF49842">
    <property type="entry name" value="TNF-like"/>
    <property type="match status" value="1"/>
</dbReference>
<feature type="chain" id="PRO_5046110324" description="C1q domain-containing protein" evidence="4">
    <location>
        <begin position="16"/>
        <end position="204"/>
    </location>
</feature>
<protein>
    <recommendedName>
        <fullName evidence="5">C1q domain-containing protein</fullName>
    </recommendedName>
</protein>
<evidence type="ECO:0000256" key="2">
    <source>
        <dbReference type="ARBA" id="ARBA00022525"/>
    </source>
</evidence>
<evidence type="ECO:0000256" key="4">
    <source>
        <dbReference type="SAM" id="SignalP"/>
    </source>
</evidence>
<dbReference type="InterPro" id="IPR050392">
    <property type="entry name" value="Collagen/C1q_domain"/>
</dbReference>
<dbReference type="Proteomes" id="UP001217089">
    <property type="component" value="Unassembled WGS sequence"/>
</dbReference>
<dbReference type="PANTHER" id="PTHR15427">
    <property type="entry name" value="EMILIN ELASTIN MICROFIBRIL INTERFACE-LOCATED PROTEIN ELASTIN MICROFIBRIL INTERFACER"/>
    <property type="match status" value="1"/>
</dbReference>
<dbReference type="PRINTS" id="PR00007">
    <property type="entry name" value="COMPLEMNTC1Q"/>
</dbReference>
<dbReference type="PROSITE" id="PS50871">
    <property type="entry name" value="C1Q"/>
    <property type="match status" value="1"/>
</dbReference>
<comment type="subcellular location">
    <subcellularLocation>
        <location evidence="1">Secreted</location>
    </subcellularLocation>
</comment>
<dbReference type="SMART" id="SM00110">
    <property type="entry name" value="C1Q"/>
    <property type="match status" value="1"/>
</dbReference>
<reference evidence="6 7" key="1">
    <citation type="submission" date="2022-12" db="EMBL/GenBank/DDBJ databases">
        <title>Chromosome-level genome of Tegillarca granosa.</title>
        <authorList>
            <person name="Kim J."/>
        </authorList>
    </citation>
    <scope>NUCLEOTIDE SEQUENCE [LARGE SCALE GENOMIC DNA]</scope>
    <source>
        <strain evidence="6">Teg-2019</strain>
        <tissue evidence="6">Adductor muscle</tissue>
    </source>
</reference>
<accession>A0ABQ9F957</accession>
<dbReference type="Gene3D" id="2.60.120.40">
    <property type="match status" value="1"/>
</dbReference>
<evidence type="ECO:0000259" key="5">
    <source>
        <dbReference type="PROSITE" id="PS50871"/>
    </source>
</evidence>
<evidence type="ECO:0000313" key="7">
    <source>
        <dbReference type="Proteomes" id="UP001217089"/>
    </source>
</evidence>
<name>A0ABQ9F957_TEGGR</name>
<evidence type="ECO:0000313" key="6">
    <source>
        <dbReference type="EMBL" id="KAJ8313884.1"/>
    </source>
</evidence>
<organism evidence="6 7">
    <name type="scientific">Tegillarca granosa</name>
    <name type="common">Malaysian cockle</name>
    <name type="synonym">Anadara granosa</name>
    <dbReference type="NCBI Taxonomy" id="220873"/>
    <lineage>
        <taxon>Eukaryota</taxon>
        <taxon>Metazoa</taxon>
        <taxon>Spiralia</taxon>
        <taxon>Lophotrochozoa</taxon>
        <taxon>Mollusca</taxon>
        <taxon>Bivalvia</taxon>
        <taxon>Autobranchia</taxon>
        <taxon>Pteriomorphia</taxon>
        <taxon>Arcoida</taxon>
        <taxon>Arcoidea</taxon>
        <taxon>Arcidae</taxon>
        <taxon>Tegillarca</taxon>
    </lineage>
</organism>
<keyword evidence="4" id="KW-0732">Signal</keyword>
<dbReference type="EMBL" id="JARBDR010000342">
    <property type="protein sequence ID" value="KAJ8313884.1"/>
    <property type="molecule type" value="Genomic_DNA"/>
</dbReference>
<keyword evidence="7" id="KW-1185">Reference proteome</keyword>
<feature type="domain" description="C1q" evidence="5">
    <location>
        <begin position="77"/>
        <end position="204"/>
    </location>
</feature>
<feature type="coiled-coil region" evidence="3">
    <location>
        <begin position="38"/>
        <end position="72"/>
    </location>
</feature>
<keyword evidence="3" id="KW-0175">Coiled coil</keyword>
<feature type="signal peptide" evidence="4">
    <location>
        <begin position="1"/>
        <end position="15"/>
    </location>
</feature>
<proteinExistence type="predicted"/>
<dbReference type="Pfam" id="PF00386">
    <property type="entry name" value="C1q"/>
    <property type="match status" value="1"/>
</dbReference>
<dbReference type="InterPro" id="IPR008983">
    <property type="entry name" value="Tumour_necrosis_fac-like_dom"/>
</dbReference>
<dbReference type="InterPro" id="IPR001073">
    <property type="entry name" value="C1q_dom"/>
</dbReference>
<gene>
    <name evidence="6" type="ORF">KUTeg_008445</name>
</gene>
<evidence type="ECO:0000256" key="3">
    <source>
        <dbReference type="SAM" id="Coils"/>
    </source>
</evidence>
<evidence type="ECO:0000256" key="1">
    <source>
        <dbReference type="ARBA" id="ARBA00004613"/>
    </source>
</evidence>
<comment type="caution">
    <text evidence="6">The sequence shown here is derived from an EMBL/GenBank/DDBJ whole genome shotgun (WGS) entry which is preliminary data.</text>
</comment>
<sequence length="204" mass="22988">MSFLLLLCLSFHVDGEVDTQTVCDVLKKIIHTRQDGLMRDLVNLLVEEKRERENLRKQVHEIKEKMNSLKKYSVNSNNGHRLGFLAFLNKVEHISGIIKFESVTYNYGNGYSKSTGIFICKIPGLYLFHLTIMSRKAHASAEIAKNGSRVNYAYSSGQNAWGSGSAICLLKLKRGDTVYVLSHGNYYYHSGATNFMGLLISADE</sequence>
<dbReference type="PANTHER" id="PTHR15427:SF2">
    <property type="entry name" value="EMILIN-3"/>
    <property type="match status" value="1"/>
</dbReference>